<protein>
    <submittedName>
        <fullName evidence="3">Serine hydrolase</fullName>
    </submittedName>
</protein>
<keyword evidence="3" id="KW-0378">Hydrolase</keyword>
<keyword evidence="1" id="KW-0732">Signal</keyword>
<dbReference type="InterPro" id="IPR001466">
    <property type="entry name" value="Beta-lactam-related"/>
</dbReference>
<comment type="caution">
    <text evidence="3">The sequence shown here is derived from an EMBL/GenBank/DDBJ whole genome shotgun (WGS) entry which is preliminary data.</text>
</comment>
<dbReference type="PROSITE" id="PS51257">
    <property type="entry name" value="PROKAR_LIPOPROTEIN"/>
    <property type="match status" value="1"/>
</dbReference>
<name>A0A6I4J0N9_9SPHN</name>
<keyword evidence="4" id="KW-1185">Reference proteome</keyword>
<evidence type="ECO:0000256" key="1">
    <source>
        <dbReference type="SAM" id="SignalP"/>
    </source>
</evidence>
<dbReference type="Pfam" id="PF00144">
    <property type="entry name" value="Beta-lactamase"/>
    <property type="match status" value="1"/>
</dbReference>
<dbReference type="GO" id="GO:0016787">
    <property type="term" value="F:hydrolase activity"/>
    <property type="evidence" value="ECO:0007669"/>
    <property type="project" value="UniProtKB-KW"/>
</dbReference>
<reference evidence="3 4" key="1">
    <citation type="submission" date="2019-12" db="EMBL/GenBank/DDBJ databases">
        <authorList>
            <person name="Huq M.A."/>
        </authorList>
    </citation>
    <scope>NUCLEOTIDE SEQUENCE [LARGE SCALE GENOMIC DNA]</scope>
    <source>
        <strain evidence="3 4">MAH-20</strain>
    </source>
</reference>
<sequence length="377" mass="40347">MTRIRLLILAATALLSACATLPRPSPPSVAVRVAFDRDRITGVEARGAGADDPVRIASISKLITALGVMRLVEAGTLDLDSDVSRWLGWALRNPAFPDRPITLRLLLSHTSSLKDDVDYAIPLGKTLRETLADPKAWDAEHPPGSFFRYGNINFPVVASVMEAATGERFDRLMARLVFQPLTIDACFNWTTCSDAAVARAVTLRDEKGAVTRDDLKDKRPDCPVLSPDPACDLSHYVPGSNGALFSPQGGARISAAGLARIGQMLLKDGEGFLSSASVALLIGPEWRFDGTNGDTEKGYYCTYGLAVHSLATPSCKDDPFGDGARRIGHSGEAYGLRSDLWVDRASGRGVAYFVTAVPADAPKGRSAFTAAEEALAR</sequence>
<accession>A0A6I4J0N9</accession>
<dbReference type="SUPFAM" id="SSF56601">
    <property type="entry name" value="beta-lactamase/transpeptidase-like"/>
    <property type="match status" value="1"/>
</dbReference>
<evidence type="ECO:0000313" key="3">
    <source>
        <dbReference type="EMBL" id="MVO78142.1"/>
    </source>
</evidence>
<dbReference type="PANTHER" id="PTHR43283">
    <property type="entry name" value="BETA-LACTAMASE-RELATED"/>
    <property type="match status" value="1"/>
</dbReference>
<dbReference type="Proteomes" id="UP000441389">
    <property type="component" value="Unassembled WGS sequence"/>
</dbReference>
<feature type="signal peptide" evidence="1">
    <location>
        <begin position="1"/>
        <end position="19"/>
    </location>
</feature>
<dbReference type="RefSeq" id="WP_157027117.1">
    <property type="nucleotide sequence ID" value="NZ_WQMS01000011.1"/>
</dbReference>
<dbReference type="InterPro" id="IPR012338">
    <property type="entry name" value="Beta-lactam/transpept-like"/>
</dbReference>
<feature type="domain" description="Beta-lactamase-related" evidence="2">
    <location>
        <begin position="46"/>
        <end position="360"/>
    </location>
</feature>
<dbReference type="InterPro" id="IPR050789">
    <property type="entry name" value="Diverse_Enzym_Activities"/>
</dbReference>
<dbReference type="EMBL" id="WQMS01000011">
    <property type="protein sequence ID" value="MVO78142.1"/>
    <property type="molecule type" value="Genomic_DNA"/>
</dbReference>
<evidence type="ECO:0000313" key="4">
    <source>
        <dbReference type="Proteomes" id="UP000441389"/>
    </source>
</evidence>
<dbReference type="AlphaFoldDB" id="A0A6I4J0N9"/>
<dbReference type="Gene3D" id="3.40.710.10">
    <property type="entry name" value="DD-peptidase/beta-lactamase superfamily"/>
    <property type="match status" value="1"/>
</dbReference>
<organism evidence="3 4">
    <name type="scientific">Sphingomonas horti</name>
    <dbReference type="NCBI Taxonomy" id="2682842"/>
    <lineage>
        <taxon>Bacteria</taxon>
        <taxon>Pseudomonadati</taxon>
        <taxon>Pseudomonadota</taxon>
        <taxon>Alphaproteobacteria</taxon>
        <taxon>Sphingomonadales</taxon>
        <taxon>Sphingomonadaceae</taxon>
        <taxon>Sphingomonas</taxon>
    </lineage>
</organism>
<evidence type="ECO:0000259" key="2">
    <source>
        <dbReference type="Pfam" id="PF00144"/>
    </source>
</evidence>
<feature type="chain" id="PRO_5026324594" evidence="1">
    <location>
        <begin position="20"/>
        <end position="377"/>
    </location>
</feature>
<gene>
    <name evidence="3" type="ORF">GON01_09370</name>
</gene>
<proteinExistence type="predicted"/>